<accession>A0A1E1KBF0</accession>
<dbReference type="Proteomes" id="UP000178912">
    <property type="component" value="Unassembled WGS sequence"/>
</dbReference>
<dbReference type="EMBL" id="FJUX01000017">
    <property type="protein sequence ID" value="CZS94004.1"/>
    <property type="molecule type" value="Genomic_DNA"/>
</dbReference>
<proteinExistence type="predicted"/>
<evidence type="ECO:0000313" key="1">
    <source>
        <dbReference type="EMBL" id="CZS94004.1"/>
    </source>
</evidence>
<sequence length="134" mass="15204">MGSVADGTPPERQILFPLTPLATAEWLSASNLLSLVSAALDLIEQRKRYKLTKSRKLMVRPAYYAILLSELEELPELKSFVDDKLRSGTTYITYADTNPREFLGTAQISSVRSVNIQLREFDSDDEIEIDYPYI</sequence>
<protein>
    <submittedName>
        <fullName evidence="1">Uncharacterized protein</fullName>
    </submittedName>
</protein>
<gene>
    <name evidence="1" type="ORF">RAG0_04039</name>
</gene>
<name>A0A1E1KBF0_9HELO</name>
<evidence type="ECO:0000313" key="2">
    <source>
        <dbReference type="Proteomes" id="UP000178912"/>
    </source>
</evidence>
<organism evidence="1 2">
    <name type="scientific">Rhynchosporium agropyri</name>
    <dbReference type="NCBI Taxonomy" id="914238"/>
    <lineage>
        <taxon>Eukaryota</taxon>
        <taxon>Fungi</taxon>
        <taxon>Dikarya</taxon>
        <taxon>Ascomycota</taxon>
        <taxon>Pezizomycotina</taxon>
        <taxon>Leotiomycetes</taxon>
        <taxon>Helotiales</taxon>
        <taxon>Ploettnerulaceae</taxon>
        <taxon>Rhynchosporium</taxon>
    </lineage>
</organism>
<reference evidence="2" key="1">
    <citation type="submission" date="2016-03" db="EMBL/GenBank/DDBJ databases">
        <authorList>
            <person name="Guldener U."/>
        </authorList>
    </citation>
    <scope>NUCLEOTIDE SEQUENCE [LARGE SCALE GENOMIC DNA]</scope>
    <source>
        <strain evidence="2">04CH-RAC-A.6.1</strain>
    </source>
</reference>
<keyword evidence="2" id="KW-1185">Reference proteome</keyword>
<dbReference type="AlphaFoldDB" id="A0A1E1KBF0"/>